<organism evidence="1 2">
    <name type="scientific">Oligella ureolytica</name>
    <dbReference type="NCBI Taxonomy" id="90244"/>
    <lineage>
        <taxon>Bacteria</taxon>
        <taxon>Pseudomonadati</taxon>
        <taxon>Pseudomonadota</taxon>
        <taxon>Betaproteobacteria</taxon>
        <taxon>Burkholderiales</taxon>
        <taxon>Alcaligenaceae</taxon>
        <taxon>Oligella</taxon>
    </lineage>
</organism>
<gene>
    <name evidence="1" type="ORF">I6G29_01575</name>
</gene>
<proteinExistence type="predicted"/>
<protein>
    <submittedName>
        <fullName evidence="1">Uncharacterized protein</fullName>
    </submittedName>
</protein>
<name>A0A7T3BR65_9BURK</name>
<evidence type="ECO:0000313" key="2">
    <source>
        <dbReference type="Proteomes" id="UP000594903"/>
    </source>
</evidence>
<dbReference type="EMBL" id="CP065725">
    <property type="protein sequence ID" value="QPT40342.1"/>
    <property type="molecule type" value="Genomic_DNA"/>
</dbReference>
<keyword evidence="2" id="KW-1185">Reference proteome</keyword>
<dbReference type="Proteomes" id="UP000594903">
    <property type="component" value="Chromosome"/>
</dbReference>
<dbReference type="RefSeq" id="WP_147277842.1">
    <property type="nucleotide sequence ID" value="NZ_CP065725.1"/>
</dbReference>
<evidence type="ECO:0000313" key="1">
    <source>
        <dbReference type="EMBL" id="QPT40342.1"/>
    </source>
</evidence>
<accession>A0A7T3BR65</accession>
<reference evidence="1 2" key="1">
    <citation type="submission" date="2020-12" db="EMBL/GenBank/DDBJ databases">
        <title>FDA dAtabase for Regulatory Grade micrObial Sequences (FDA-ARGOS): Supporting development and validation of Infectious Disease Dx tests.</title>
        <authorList>
            <person name="Sproer C."/>
            <person name="Gronow S."/>
            <person name="Severitt S."/>
            <person name="Schroder I."/>
            <person name="Tallon L."/>
            <person name="Sadzewicz L."/>
            <person name="Zhao X."/>
            <person name="Boylan J."/>
            <person name="Ott S."/>
            <person name="Bowen H."/>
            <person name="Vavikolanu K."/>
            <person name="Mehta A."/>
            <person name="Aluvathingal J."/>
            <person name="Nadendla S."/>
            <person name="Lowell S."/>
            <person name="Myers T."/>
            <person name="Yan Y."/>
            <person name="Sichtig H."/>
        </authorList>
    </citation>
    <scope>NUCLEOTIDE SEQUENCE [LARGE SCALE GENOMIC DNA]</scope>
    <source>
        <strain evidence="1 2">FDAARGOS_872</strain>
    </source>
</reference>
<sequence>MREIIAASSMLRTALSSHQAVSQLVTTATTIYDAALEAYRHGGHDFSPSSWLPESNLQLP</sequence>